<dbReference type="Proteomes" id="UP001060085">
    <property type="component" value="Linkage Group LG04"/>
</dbReference>
<evidence type="ECO:0000313" key="2">
    <source>
        <dbReference type="Proteomes" id="UP001060085"/>
    </source>
</evidence>
<proteinExistence type="predicted"/>
<gene>
    <name evidence="1" type="ORF">M9H77_17640</name>
</gene>
<reference evidence="2" key="1">
    <citation type="journal article" date="2023" name="Nat. Plants">
        <title>Single-cell RNA sequencing provides a high-resolution roadmap for understanding the multicellular compartmentation of specialized metabolism.</title>
        <authorList>
            <person name="Sun S."/>
            <person name="Shen X."/>
            <person name="Li Y."/>
            <person name="Li Y."/>
            <person name="Wang S."/>
            <person name="Li R."/>
            <person name="Zhang H."/>
            <person name="Shen G."/>
            <person name="Guo B."/>
            <person name="Wei J."/>
            <person name="Xu J."/>
            <person name="St-Pierre B."/>
            <person name="Chen S."/>
            <person name="Sun C."/>
        </authorList>
    </citation>
    <scope>NUCLEOTIDE SEQUENCE [LARGE SCALE GENOMIC DNA]</scope>
</reference>
<keyword evidence="2" id="KW-1185">Reference proteome</keyword>
<dbReference type="EMBL" id="CM044704">
    <property type="protein sequence ID" value="KAI5667787.1"/>
    <property type="molecule type" value="Genomic_DNA"/>
</dbReference>
<evidence type="ECO:0000313" key="1">
    <source>
        <dbReference type="EMBL" id="KAI5667787.1"/>
    </source>
</evidence>
<sequence>MSARTQTQTEEVIANNCNFSLNLKDKKKKRRSRKAKQNSPNRGSNSVNEMPVEEINALEGGSMLNNAGSNDLRRSSDAFNSCPTVHITRETTDLESGNLHIQQVFEADYGREISYSYAEPMVGKELVDGHTLGDPEYQEINSFVPGKYFSPHWPAEVISQALEKGDVFRAQFRVNAYNKLEAYCKIDGLQTDVLISGLVAQNRAVDGDIVAFKVDPPSLWVKMKGFSGIADRAISGNSSSSNPETGEFLYSIKGKEKVDSECHISYGMSNKIHPKDEFAYKDGHYNDEVNCPEEMGPSGAACSTRGNEAVNAVEQLCSILIAVPSKRPTGRVVGIIEKTPCRDTIVGFLGVKNWMRSTEGYKKDLKKNKRTLSTSSREFVMLTPTDPKFSKMVVPLKSLPDCIRNRLEAADATVEMDLVAARIVDWVEENNVPEAQVMHSFGRGGEIEAQIAAILFENAIDASEFSPEVLSCLPRVPWEIPQEEFEFRRDLRDLCIFTIDPSTATDLDDALSVEKLCTGSLRIGVHIADVSYFVAPDTALDIDAQIRSTSVYMLKAKLPMLPPLLSEDLGSLNPGVDRLAFSMFWEIDPAGEVLDRWIGRTVIRSCCKLSYEHAQSIIDGVFDGQSFSAAGDDWPHLYGSLEWSEVIRAVKSLYDISRALKEKRFKEGALSLESPKVVFLFDEDGIPYDSVLCGRKKANFLVEEFMLLANRTAAEVITKAYPSTALLRKHPEPNLRKLREFEAFCSKNGLDLDISSSGRIHHSLECIRGQLKNDSVFFDILMSYAARPMQLAAYFCSGEMRDTESDWGHYALAIPLYTHFTSPLRRYPDIVVHRTLAATLEAEEMYLRHGLFETVDGKEVQNFRCFTSMHYVKDAVDSLEAHDALSAAASKYRVPHTEKLTDVALHCNERKLASRHVKDATDKLYRWALLKKKEVLILEARVLGVGPKFMSIYIHKLAVERRIHYDEVDGLTVEWLEATTTLVLSRSINKSYNRRASAGKCRSLEDVALIVSPCDSKLGLSFSGKYDKSNDNGNCESEGDVGPAFFPLTVRLLSTIPVALHAIGGDDGPVDIVARLYVSSYLGLG</sequence>
<name>A0ACC0B562_CATRO</name>
<organism evidence="1 2">
    <name type="scientific">Catharanthus roseus</name>
    <name type="common">Madagascar periwinkle</name>
    <name type="synonym">Vinca rosea</name>
    <dbReference type="NCBI Taxonomy" id="4058"/>
    <lineage>
        <taxon>Eukaryota</taxon>
        <taxon>Viridiplantae</taxon>
        <taxon>Streptophyta</taxon>
        <taxon>Embryophyta</taxon>
        <taxon>Tracheophyta</taxon>
        <taxon>Spermatophyta</taxon>
        <taxon>Magnoliopsida</taxon>
        <taxon>eudicotyledons</taxon>
        <taxon>Gunneridae</taxon>
        <taxon>Pentapetalae</taxon>
        <taxon>asterids</taxon>
        <taxon>lamiids</taxon>
        <taxon>Gentianales</taxon>
        <taxon>Apocynaceae</taxon>
        <taxon>Rauvolfioideae</taxon>
        <taxon>Vinceae</taxon>
        <taxon>Catharanthinae</taxon>
        <taxon>Catharanthus</taxon>
    </lineage>
</organism>
<comment type="caution">
    <text evidence="1">The sequence shown here is derived from an EMBL/GenBank/DDBJ whole genome shotgun (WGS) entry which is preliminary data.</text>
</comment>
<protein>
    <submittedName>
        <fullName evidence="1">Uncharacterized protein</fullName>
    </submittedName>
</protein>
<accession>A0ACC0B562</accession>